<evidence type="ECO:0000256" key="6">
    <source>
        <dbReference type="PIRSR" id="PIRSR600760-2"/>
    </source>
</evidence>
<feature type="binding site" evidence="6">
    <location>
        <position position="60"/>
    </location>
    <ligand>
        <name>Mg(2+)</name>
        <dbReference type="ChEBI" id="CHEBI:18420"/>
        <label>1</label>
        <note>catalytic</note>
    </ligand>
</feature>
<dbReference type="Gene3D" id="3.40.190.80">
    <property type="match status" value="1"/>
</dbReference>
<dbReference type="Pfam" id="PF00459">
    <property type="entry name" value="Inositol_P"/>
    <property type="match status" value="1"/>
</dbReference>
<feature type="binding site" evidence="6">
    <location>
        <position position="61"/>
    </location>
    <ligand>
        <name>Mg(2+)</name>
        <dbReference type="ChEBI" id="CHEBI:18420"/>
        <label>1</label>
        <note>catalytic</note>
    </ligand>
</feature>
<feature type="binding site" evidence="6">
    <location>
        <position position="37"/>
    </location>
    <ligand>
        <name>Mg(2+)</name>
        <dbReference type="ChEBI" id="CHEBI:18420"/>
        <label>1</label>
        <note>catalytic</note>
    </ligand>
</feature>
<dbReference type="AlphaFoldDB" id="A0A9Q1N5G9"/>
<gene>
    <name evidence="7" type="ORF">K7X08_009490</name>
</gene>
<keyword evidence="8" id="KW-1185">Reference proteome</keyword>
<name>A0A9Q1N5G9_9SOLA</name>
<reference evidence="8" key="1">
    <citation type="journal article" date="2023" name="Proc. Natl. Acad. Sci. U.S.A.">
        <title>Genomic and structural basis for evolution of tropane alkaloid biosynthesis.</title>
        <authorList>
            <person name="Wanga Y.-J."/>
            <person name="Taina T."/>
            <person name="Yua J.-Y."/>
            <person name="Lia J."/>
            <person name="Xua B."/>
            <person name="Chenc J."/>
            <person name="D'Auriad J.C."/>
            <person name="Huanga J.-P."/>
            <person name="Huanga S.-X."/>
        </authorList>
    </citation>
    <scope>NUCLEOTIDE SEQUENCE [LARGE SCALE GENOMIC DNA]</scope>
    <source>
        <strain evidence="8">cv. KIB-2019</strain>
    </source>
</reference>
<comment type="cofactor">
    <cofactor evidence="1 6">
        <name>Mg(2+)</name>
        <dbReference type="ChEBI" id="CHEBI:18420"/>
    </cofactor>
</comment>
<evidence type="ECO:0000313" key="7">
    <source>
        <dbReference type="EMBL" id="KAJ8572979.1"/>
    </source>
</evidence>
<keyword evidence="3 6" id="KW-0479">Metal-binding</keyword>
<evidence type="ECO:0000313" key="8">
    <source>
        <dbReference type="Proteomes" id="UP001152561"/>
    </source>
</evidence>
<keyword evidence="4" id="KW-0378">Hydrolase</keyword>
<comment type="similarity">
    <text evidence="2">Belongs to the inositol monophosphatase superfamily.</text>
</comment>
<dbReference type="GO" id="GO:0000105">
    <property type="term" value="P:L-histidine biosynthetic process"/>
    <property type="evidence" value="ECO:0007669"/>
    <property type="project" value="TreeGrafter"/>
</dbReference>
<dbReference type="Proteomes" id="UP001152561">
    <property type="component" value="Unassembled WGS sequence"/>
</dbReference>
<dbReference type="OrthoDB" id="1286832at2759"/>
<dbReference type="PRINTS" id="PR00377">
    <property type="entry name" value="IMPHPHTASES"/>
</dbReference>
<dbReference type="PANTHER" id="PTHR43200:SF6">
    <property type="entry name" value="3'(2'),5'-BISPHOSPHATE NUCLEOTIDASE"/>
    <property type="match status" value="1"/>
</dbReference>
<dbReference type="PANTHER" id="PTHR43200">
    <property type="entry name" value="PHOSPHATASE"/>
    <property type="match status" value="1"/>
</dbReference>
<keyword evidence="5 6" id="KW-0460">Magnesium</keyword>
<organism evidence="7 8">
    <name type="scientific">Anisodus acutangulus</name>
    <dbReference type="NCBI Taxonomy" id="402998"/>
    <lineage>
        <taxon>Eukaryota</taxon>
        <taxon>Viridiplantae</taxon>
        <taxon>Streptophyta</taxon>
        <taxon>Embryophyta</taxon>
        <taxon>Tracheophyta</taxon>
        <taxon>Spermatophyta</taxon>
        <taxon>Magnoliopsida</taxon>
        <taxon>eudicotyledons</taxon>
        <taxon>Gunneridae</taxon>
        <taxon>Pentapetalae</taxon>
        <taxon>asterids</taxon>
        <taxon>lamiids</taxon>
        <taxon>Solanales</taxon>
        <taxon>Solanaceae</taxon>
        <taxon>Solanoideae</taxon>
        <taxon>Hyoscyameae</taxon>
        <taxon>Anisodus</taxon>
    </lineage>
</organism>
<proteinExistence type="inferred from homology"/>
<protein>
    <submittedName>
        <fullName evidence="7">Uncharacterized protein</fullName>
    </submittedName>
</protein>
<evidence type="ECO:0000256" key="3">
    <source>
        <dbReference type="ARBA" id="ARBA00022723"/>
    </source>
</evidence>
<comment type="caution">
    <text evidence="7">The sequence shown here is derived from an EMBL/GenBank/DDBJ whole genome shotgun (WGS) entry which is preliminary data.</text>
</comment>
<dbReference type="SUPFAM" id="SSF56655">
    <property type="entry name" value="Carbohydrate phosphatase"/>
    <property type="match status" value="1"/>
</dbReference>
<dbReference type="InterPro" id="IPR051090">
    <property type="entry name" value="Inositol_monoP_superfamily"/>
</dbReference>
<dbReference type="GO" id="GO:0016791">
    <property type="term" value="F:phosphatase activity"/>
    <property type="evidence" value="ECO:0007669"/>
    <property type="project" value="UniProtKB-ARBA"/>
</dbReference>
<dbReference type="Gene3D" id="3.30.540.10">
    <property type="entry name" value="Fructose-1,6-Bisphosphatase, subunit A, domain 1"/>
    <property type="match status" value="1"/>
</dbReference>
<dbReference type="EMBL" id="JAJAGQ010000001">
    <property type="protein sequence ID" value="KAJ8572979.1"/>
    <property type="molecule type" value="Genomic_DNA"/>
</dbReference>
<accession>A0A9Q1N5G9</accession>
<sequence length="138" mass="15256">MLQDSSSGKRTNADVEAEEAISSVILEAFPWHSTYGEETGWHNRDNALLKDQFIWVLDPIDGTLVKIIVLTGSFYNDDAKRAYDSLTKKVGKKLFNGNYVVFGFVDVVVDCALDPCPVVKGAGGVVTDWEGRELVWNA</sequence>
<dbReference type="InterPro" id="IPR000760">
    <property type="entry name" value="Inositol_monophosphatase-like"/>
</dbReference>
<evidence type="ECO:0000256" key="1">
    <source>
        <dbReference type="ARBA" id="ARBA00001946"/>
    </source>
</evidence>
<evidence type="ECO:0000256" key="2">
    <source>
        <dbReference type="ARBA" id="ARBA00009759"/>
    </source>
</evidence>
<dbReference type="GO" id="GO:0046872">
    <property type="term" value="F:metal ion binding"/>
    <property type="evidence" value="ECO:0007669"/>
    <property type="project" value="UniProtKB-KW"/>
</dbReference>
<evidence type="ECO:0000256" key="4">
    <source>
        <dbReference type="ARBA" id="ARBA00022801"/>
    </source>
</evidence>
<evidence type="ECO:0000256" key="5">
    <source>
        <dbReference type="ARBA" id="ARBA00022842"/>
    </source>
</evidence>
<feature type="binding site" evidence="6">
    <location>
        <position position="58"/>
    </location>
    <ligand>
        <name>Mg(2+)</name>
        <dbReference type="ChEBI" id="CHEBI:18420"/>
        <label>1</label>
        <note>catalytic</note>
    </ligand>
</feature>